<evidence type="ECO:0000313" key="7">
    <source>
        <dbReference type="Proteomes" id="UP000244940"/>
    </source>
</evidence>
<evidence type="ECO:0000256" key="2">
    <source>
        <dbReference type="ARBA" id="ARBA00023125"/>
    </source>
</evidence>
<keyword evidence="7" id="KW-1185">Reference proteome</keyword>
<dbReference type="GeneID" id="94366876"/>
<feature type="domain" description="HTH luxR-type" evidence="4">
    <location>
        <begin position="147"/>
        <end position="212"/>
    </location>
</feature>
<dbReference type="SUPFAM" id="SSF46894">
    <property type="entry name" value="C-terminal effector domain of the bipartite response regulators"/>
    <property type="match status" value="1"/>
</dbReference>
<feature type="modified residue" description="4-aspartylphosphate" evidence="3">
    <location>
        <position position="68"/>
    </location>
</feature>
<evidence type="ECO:0000256" key="1">
    <source>
        <dbReference type="ARBA" id="ARBA00022553"/>
    </source>
</evidence>
<organism evidence="6 7">
    <name type="scientific">Pararhodobacter marinus</name>
    <dbReference type="NCBI Taxonomy" id="2184063"/>
    <lineage>
        <taxon>Bacteria</taxon>
        <taxon>Pseudomonadati</taxon>
        <taxon>Pseudomonadota</taxon>
        <taxon>Alphaproteobacteria</taxon>
        <taxon>Rhodobacterales</taxon>
        <taxon>Paracoccaceae</taxon>
        <taxon>Pararhodobacter</taxon>
    </lineage>
</organism>
<dbReference type="InterPro" id="IPR039420">
    <property type="entry name" value="WalR-like"/>
</dbReference>
<accession>A0A2U2C602</accession>
<dbReference type="SMART" id="SM00448">
    <property type="entry name" value="REC"/>
    <property type="match status" value="1"/>
</dbReference>
<gene>
    <name evidence="6" type="ORF">C4N9_18430</name>
</gene>
<dbReference type="PANTHER" id="PTHR43214">
    <property type="entry name" value="TWO-COMPONENT RESPONSE REGULATOR"/>
    <property type="match status" value="1"/>
</dbReference>
<sequence>MKTSEAHSLAAAPKRARVLVADDHDMVTEMIAMLLGSTPDLIAVICSTLDAAIELDERHGPFDVVILDYNMPGMNGITGLERMKARQPSRPVAIITGTPTPQLIAQVTAAGAAGVIPKTISMKKLVDVIRDLRAGGNFLPEQVETGPPDAEQVFTPREAEILKLLGEGKANHLIAAIFEVEEDAIKAAIGTICAKLGVANRVQAVRAARDRGLV</sequence>
<dbReference type="Gene3D" id="3.40.50.2300">
    <property type="match status" value="1"/>
</dbReference>
<evidence type="ECO:0000313" key="6">
    <source>
        <dbReference type="EMBL" id="PWE27279.1"/>
    </source>
</evidence>
<dbReference type="RefSeq" id="WP_109534823.1">
    <property type="nucleotide sequence ID" value="NZ_QEYD01000012.1"/>
</dbReference>
<dbReference type="CDD" id="cd17535">
    <property type="entry name" value="REC_NarL-like"/>
    <property type="match status" value="1"/>
</dbReference>
<dbReference type="PROSITE" id="PS50043">
    <property type="entry name" value="HTH_LUXR_2"/>
    <property type="match status" value="1"/>
</dbReference>
<dbReference type="GO" id="GO:0003677">
    <property type="term" value="F:DNA binding"/>
    <property type="evidence" value="ECO:0007669"/>
    <property type="project" value="UniProtKB-KW"/>
</dbReference>
<dbReference type="Pfam" id="PF00196">
    <property type="entry name" value="GerE"/>
    <property type="match status" value="1"/>
</dbReference>
<dbReference type="InterPro" id="IPR016032">
    <property type="entry name" value="Sig_transdc_resp-reg_C-effctor"/>
</dbReference>
<dbReference type="Pfam" id="PF00072">
    <property type="entry name" value="Response_reg"/>
    <property type="match status" value="1"/>
</dbReference>
<proteinExistence type="predicted"/>
<protein>
    <submittedName>
        <fullName evidence="6">DNA-binding response regulator</fullName>
    </submittedName>
</protein>
<dbReference type="SUPFAM" id="SSF52172">
    <property type="entry name" value="CheY-like"/>
    <property type="match status" value="1"/>
</dbReference>
<keyword evidence="2 6" id="KW-0238">DNA-binding</keyword>
<evidence type="ECO:0000259" key="5">
    <source>
        <dbReference type="PROSITE" id="PS50110"/>
    </source>
</evidence>
<dbReference type="Proteomes" id="UP000244940">
    <property type="component" value="Unassembled WGS sequence"/>
</dbReference>
<dbReference type="CDD" id="cd06170">
    <property type="entry name" value="LuxR_C_like"/>
    <property type="match status" value="1"/>
</dbReference>
<evidence type="ECO:0000256" key="3">
    <source>
        <dbReference type="PROSITE-ProRule" id="PRU00169"/>
    </source>
</evidence>
<evidence type="ECO:0000259" key="4">
    <source>
        <dbReference type="PROSITE" id="PS50043"/>
    </source>
</evidence>
<dbReference type="AlphaFoldDB" id="A0A2U2C602"/>
<dbReference type="InterPro" id="IPR058245">
    <property type="entry name" value="NreC/VraR/RcsB-like_REC"/>
</dbReference>
<dbReference type="InterPro" id="IPR011006">
    <property type="entry name" value="CheY-like_superfamily"/>
</dbReference>
<dbReference type="GO" id="GO:0006355">
    <property type="term" value="P:regulation of DNA-templated transcription"/>
    <property type="evidence" value="ECO:0007669"/>
    <property type="project" value="InterPro"/>
</dbReference>
<dbReference type="EMBL" id="QEYD01000012">
    <property type="protein sequence ID" value="PWE27279.1"/>
    <property type="molecule type" value="Genomic_DNA"/>
</dbReference>
<reference evidence="6 7" key="1">
    <citation type="submission" date="2018-05" db="EMBL/GenBank/DDBJ databases">
        <title>Pararhodobacter marina sp. nov., isolated from deep-sea water of the Indian Ocean.</title>
        <authorList>
            <person name="Lai Q.Sr."/>
            <person name="Liu X."/>
            <person name="Shao Z."/>
        </authorList>
    </citation>
    <scope>NUCLEOTIDE SEQUENCE [LARGE SCALE GENOMIC DNA]</scope>
    <source>
        <strain evidence="6 7">CIC4N-9</strain>
    </source>
</reference>
<dbReference type="SMART" id="SM00421">
    <property type="entry name" value="HTH_LUXR"/>
    <property type="match status" value="1"/>
</dbReference>
<name>A0A2U2C602_9RHOB</name>
<dbReference type="GO" id="GO:0000160">
    <property type="term" value="P:phosphorelay signal transduction system"/>
    <property type="evidence" value="ECO:0007669"/>
    <property type="project" value="InterPro"/>
</dbReference>
<dbReference type="OrthoDB" id="3679796at2"/>
<dbReference type="InterPro" id="IPR036388">
    <property type="entry name" value="WH-like_DNA-bd_sf"/>
</dbReference>
<feature type="domain" description="Response regulatory" evidence="5">
    <location>
        <begin position="17"/>
        <end position="133"/>
    </location>
</feature>
<dbReference type="Gene3D" id="1.10.10.10">
    <property type="entry name" value="Winged helix-like DNA-binding domain superfamily/Winged helix DNA-binding domain"/>
    <property type="match status" value="1"/>
</dbReference>
<dbReference type="InterPro" id="IPR001789">
    <property type="entry name" value="Sig_transdc_resp-reg_receiver"/>
</dbReference>
<keyword evidence="1 3" id="KW-0597">Phosphoprotein</keyword>
<dbReference type="PROSITE" id="PS50110">
    <property type="entry name" value="RESPONSE_REGULATORY"/>
    <property type="match status" value="1"/>
</dbReference>
<dbReference type="InterPro" id="IPR000792">
    <property type="entry name" value="Tscrpt_reg_LuxR_C"/>
</dbReference>
<comment type="caution">
    <text evidence="6">The sequence shown here is derived from an EMBL/GenBank/DDBJ whole genome shotgun (WGS) entry which is preliminary data.</text>
</comment>